<reference evidence="2" key="2">
    <citation type="submission" date="2021-01" db="EMBL/GenBank/DDBJ databases">
        <authorList>
            <person name="Mieszkin S."/>
            <person name="Pouder E."/>
            <person name="Alain K."/>
        </authorList>
    </citation>
    <scope>NUCLEOTIDE SEQUENCE</scope>
    <source>
        <strain evidence="2">HW T2.11</strain>
    </source>
</reference>
<dbReference type="GO" id="GO:0007165">
    <property type="term" value="P:signal transduction"/>
    <property type="evidence" value="ECO:0007669"/>
    <property type="project" value="InterPro"/>
</dbReference>
<feature type="domain" description="CheW-like" evidence="1">
    <location>
        <begin position="36"/>
        <end position="130"/>
    </location>
</feature>
<dbReference type="AlphaFoldDB" id="A0A964DZ76"/>
<sequence>MNRQEERAALILDRRTRALAERKDGQGQTQALRALIIASVGSNLLGFDVAEVAAVIPFEGCARMPVSDPAVLGVVGRAGRFYSVIGLARVVTQPAGEAGGPAPAPAHLLLLRGSAPHMALAVDRVLGRFDLAGDTTFDLDGQWVALFDPESLRRRFGRASAGGHP</sequence>
<comment type="caution">
    <text evidence="2">The sequence shown here is derived from an EMBL/GenBank/DDBJ whole genome shotgun (WGS) entry which is preliminary data.</text>
</comment>
<keyword evidence="3" id="KW-1185">Reference proteome</keyword>
<evidence type="ECO:0000259" key="1">
    <source>
        <dbReference type="Pfam" id="PF01584"/>
    </source>
</evidence>
<evidence type="ECO:0000313" key="2">
    <source>
        <dbReference type="EMBL" id="MCB8876195.1"/>
    </source>
</evidence>
<dbReference type="RefSeq" id="WP_227321852.1">
    <property type="nucleotide sequence ID" value="NZ_JAESVB010000005.1"/>
</dbReference>
<dbReference type="Pfam" id="PF01584">
    <property type="entry name" value="CheW"/>
    <property type="match status" value="1"/>
</dbReference>
<evidence type="ECO:0000313" key="3">
    <source>
        <dbReference type="Proteomes" id="UP000708298"/>
    </source>
</evidence>
<dbReference type="Proteomes" id="UP000708298">
    <property type="component" value="Unassembled WGS sequence"/>
</dbReference>
<dbReference type="SUPFAM" id="SSF50341">
    <property type="entry name" value="CheW-like"/>
    <property type="match status" value="1"/>
</dbReference>
<proteinExistence type="predicted"/>
<dbReference type="InterPro" id="IPR002545">
    <property type="entry name" value="CheW-lke_dom"/>
</dbReference>
<protein>
    <submittedName>
        <fullName evidence="2">Chemotaxis protein CheW</fullName>
    </submittedName>
</protein>
<organism evidence="2 3">
    <name type="scientific">Acidisoma silvae</name>
    <dbReference type="NCBI Taxonomy" id="2802396"/>
    <lineage>
        <taxon>Bacteria</taxon>
        <taxon>Pseudomonadati</taxon>
        <taxon>Pseudomonadota</taxon>
        <taxon>Alphaproteobacteria</taxon>
        <taxon>Acetobacterales</taxon>
        <taxon>Acidocellaceae</taxon>
        <taxon>Acidisoma</taxon>
    </lineage>
</organism>
<gene>
    <name evidence="2" type="ORF">ASILVAE211_13465</name>
</gene>
<accession>A0A964DZ76</accession>
<dbReference type="InterPro" id="IPR036061">
    <property type="entry name" value="CheW-like_dom_sf"/>
</dbReference>
<dbReference type="EMBL" id="JAESVB010000005">
    <property type="protein sequence ID" value="MCB8876195.1"/>
    <property type="molecule type" value="Genomic_DNA"/>
</dbReference>
<dbReference type="GO" id="GO:0006935">
    <property type="term" value="P:chemotaxis"/>
    <property type="evidence" value="ECO:0007669"/>
    <property type="project" value="InterPro"/>
</dbReference>
<reference evidence="2" key="1">
    <citation type="journal article" date="2021" name="Microorganisms">
        <title>Acidisoma silvae sp. nov. and Acidisomacellulosilytica sp. nov., Two Acidophilic Bacteria Isolated from Decaying Wood, Hydrolyzing Cellulose and Producing Poly-3-hydroxybutyrate.</title>
        <authorList>
            <person name="Mieszkin S."/>
            <person name="Pouder E."/>
            <person name="Uroz S."/>
            <person name="Simon-Colin C."/>
            <person name="Alain K."/>
        </authorList>
    </citation>
    <scope>NUCLEOTIDE SEQUENCE</scope>
    <source>
        <strain evidence="2">HW T2.11</strain>
    </source>
</reference>
<name>A0A964DZ76_9PROT</name>